<dbReference type="Proteomes" id="UP000824998">
    <property type="component" value="Unassembled WGS sequence"/>
</dbReference>
<keyword evidence="4" id="KW-1185">Reference proteome</keyword>
<comment type="caution">
    <text evidence="3">The sequence shown here is derived from an EMBL/GenBank/DDBJ whole genome shotgun (WGS) entry which is preliminary data.</text>
</comment>
<accession>A0A9P7YRR1</accession>
<reference evidence="3" key="1">
    <citation type="journal article" date="2021" name="IMA Fungus">
        <title>Genomic characterization of three marine fungi, including Emericellopsis atlantica sp. nov. with signatures of a generalist lifestyle and marine biomass degradation.</title>
        <authorList>
            <person name="Hagestad O.C."/>
            <person name="Hou L."/>
            <person name="Andersen J.H."/>
            <person name="Hansen E.H."/>
            <person name="Altermark B."/>
            <person name="Li C."/>
            <person name="Kuhnert E."/>
            <person name="Cox R.J."/>
            <person name="Crous P.W."/>
            <person name="Spatafora J.W."/>
            <person name="Lail K."/>
            <person name="Amirebrahimi M."/>
            <person name="Lipzen A."/>
            <person name="Pangilinan J."/>
            <person name="Andreopoulos W."/>
            <person name="Hayes R.D."/>
            <person name="Ng V."/>
            <person name="Grigoriev I.V."/>
            <person name="Jackson S.A."/>
            <person name="Sutton T.D.S."/>
            <person name="Dobson A.D.W."/>
            <person name="Rama T."/>
        </authorList>
    </citation>
    <scope>NUCLEOTIDE SEQUENCE</scope>
    <source>
        <strain evidence="3">TRa018bII</strain>
    </source>
</reference>
<gene>
    <name evidence="3" type="ORF">BJ875DRAFT_540005</name>
</gene>
<feature type="chain" id="PRO_5040490650" evidence="2">
    <location>
        <begin position="20"/>
        <end position="351"/>
    </location>
</feature>
<name>A0A9P7YRR1_9HELO</name>
<keyword evidence="2" id="KW-0732">Signal</keyword>
<protein>
    <submittedName>
        <fullName evidence="3">Uncharacterized protein</fullName>
    </submittedName>
</protein>
<evidence type="ECO:0000313" key="3">
    <source>
        <dbReference type="EMBL" id="KAG9237995.1"/>
    </source>
</evidence>
<evidence type="ECO:0000256" key="1">
    <source>
        <dbReference type="SAM" id="MobiDB-lite"/>
    </source>
</evidence>
<dbReference type="AlphaFoldDB" id="A0A9P7YRR1"/>
<sequence length="351" mass="35922">MKQLRLTKFMLLGLRGALSDVLEPRNCHANNCAREITGTGAHITPDLTSRLADCSSYMASTVSVGSIETASKKRTVPVYATPFCSDAAENSSVCSCAGTTQMIVTGDGVNTAQTSSSISTTISTTISTSVSTSSTSSSSSQRRTEASTSPTSSPESSTSPTSSSSSPPLPSTSPSTSSSTSSSSPTPSPSTSSFTCNPPLQQCTAGSCSNLQTDNSNCGACGAVCPAQSICQSGACTTTLDLATRCTPSAMCDPDLAFSCQTGCGGDRGYCQPDVSGQGRCRAPPINPNCDLLLVCASNADCVGGYCIQSCCPQPTCYYFGDQAFCVNGSSVKRLFVKRGVMGEKGGLPRN</sequence>
<dbReference type="OrthoDB" id="5596743at2759"/>
<evidence type="ECO:0000313" key="4">
    <source>
        <dbReference type="Proteomes" id="UP000824998"/>
    </source>
</evidence>
<proteinExistence type="predicted"/>
<dbReference type="EMBL" id="MU251377">
    <property type="protein sequence ID" value="KAG9237995.1"/>
    <property type="molecule type" value="Genomic_DNA"/>
</dbReference>
<feature type="signal peptide" evidence="2">
    <location>
        <begin position="1"/>
        <end position="19"/>
    </location>
</feature>
<feature type="region of interest" description="Disordered" evidence="1">
    <location>
        <begin position="120"/>
        <end position="193"/>
    </location>
</feature>
<evidence type="ECO:0000256" key="2">
    <source>
        <dbReference type="SAM" id="SignalP"/>
    </source>
</evidence>
<organism evidence="3 4">
    <name type="scientific">Amylocarpus encephaloides</name>
    <dbReference type="NCBI Taxonomy" id="45428"/>
    <lineage>
        <taxon>Eukaryota</taxon>
        <taxon>Fungi</taxon>
        <taxon>Dikarya</taxon>
        <taxon>Ascomycota</taxon>
        <taxon>Pezizomycotina</taxon>
        <taxon>Leotiomycetes</taxon>
        <taxon>Helotiales</taxon>
        <taxon>Helotiales incertae sedis</taxon>
        <taxon>Amylocarpus</taxon>
    </lineage>
</organism>